<reference evidence="1" key="1">
    <citation type="journal article" date="2023" name="Science">
        <title>Genome structures resolve the early diversification of teleost fishes.</title>
        <authorList>
            <person name="Parey E."/>
            <person name="Louis A."/>
            <person name="Montfort J."/>
            <person name="Bouchez O."/>
            <person name="Roques C."/>
            <person name="Iampietro C."/>
            <person name="Lluch J."/>
            <person name="Castinel A."/>
            <person name="Donnadieu C."/>
            <person name="Desvignes T."/>
            <person name="Floi Bucao C."/>
            <person name="Jouanno E."/>
            <person name="Wen M."/>
            <person name="Mejri S."/>
            <person name="Dirks R."/>
            <person name="Jansen H."/>
            <person name="Henkel C."/>
            <person name="Chen W.J."/>
            <person name="Zahm M."/>
            <person name="Cabau C."/>
            <person name="Klopp C."/>
            <person name="Thompson A.W."/>
            <person name="Robinson-Rechavi M."/>
            <person name="Braasch I."/>
            <person name="Lecointre G."/>
            <person name="Bobe J."/>
            <person name="Postlethwait J.H."/>
            <person name="Berthelot C."/>
            <person name="Roest Crollius H."/>
            <person name="Guiguen Y."/>
        </authorList>
    </citation>
    <scope>NUCLEOTIDE SEQUENCE</scope>
    <source>
        <strain evidence="1">NC1722</strain>
    </source>
</reference>
<keyword evidence="2" id="KW-1185">Reference proteome</keyword>
<dbReference type="Proteomes" id="UP001221898">
    <property type="component" value="Unassembled WGS sequence"/>
</dbReference>
<proteinExistence type="predicted"/>
<name>A0AAD7WQQ1_9TELE</name>
<dbReference type="AlphaFoldDB" id="A0AAD7WQQ1"/>
<evidence type="ECO:0000313" key="1">
    <source>
        <dbReference type="EMBL" id="KAJ8405762.1"/>
    </source>
</evidence>
<sequence length="120" mass="12942">MKKGGTQGGQHISVGAGALPGPSLDTPLCMWDPVSLDLFLPNLESPLSVVTLDLLLCNPHPCTRSTVAEALLRCTSQLLSYCTALSTLPYLLLTTTVDCGLLACHWEEITWRYPEVPCVT</sequence>
<accession>A0AAD7WQQ1</accession>
<organism evidence="1 2">
    <name type="scientific">Aldrovandia affinis</name>
    <dbReference type="NCBI Taxonomy" id="143900"/>
    <lineage>
        <taxon>Eukaryota</taxon>
        <taxon>Metazoa</taxon>
        <taxon>Chordata</taxon>
        <taxon>Craniata</taxon>
        <taxon>Vertebrata</taxon>
        <taxon>Euteleostomi</taxon>
        <taxon>Actinopterygii</taxon>
        <taxon>Neopterygii</taxon>
        <taxon>Teleostei</taxon>
        <taxon>Notacanthiformes</taxon>
        <taxon>Halosauridae</taxon>
        <taxon>Aldrovandia</taxon>
    </lineage>
</organism>
<gene>
    <name evidence="1" type="ORF">AAFF_G00311990</name>
</gene>
<protein>
    <submittedName>
        <fullName evidence="1">Uncharacterized protein</fullName>
    </submittedName>
</protein>
<dbReference type="EMBL" id="JAINUG010000046">
    <property type="protein sequence ID" value="KAJ8405762.1"/>
    <property type="molecule type" value="Genomic_DNA"/>
</dbReference>
<comment type="caution">
    <text evidence="1">The sequence shown here is derived from an EMBL/GenBank/DDBJ whole genome shotgun (WGS) entry which is preliminary data.</text>
</comment>
<evidence type="ECO:0000313" key="2">
    <source>
        <dbReference type="Proteomes" id="UP001221898"/>
    </source>
</evidence>